<dbReference type="Proteomes" id="UP000054532">
    <property type="component" value="Unassembled WGS sequence"/>
</dbReference>
<proteinExistence type="predicted"/>
<evidence type="ECO:0000256" key="1">
    <source>
        <dbReference type="SAM" id="MobiDB-lite"/>
    </source>
</evidence>
<accession>W2N5P3</accession>
<protein>
    <submittedName>
        <fullName evidence="2">Uncharacterized protein</fullName>
    </submittedName>
</protein>
<organism evidence="2">
    <name type="scientific">Phytophthora nicotianae</name>
    <name type="common">Potato buckeye rot agent</name>
    <name type="synonym">Phytophthora parasitica</name>
    <dbReference type="NCBI Taxonomy" id="4792"/>
    <lineage>
        <taxon>Eukaryota</taxon>
        <taxon>Sar</taxon>
        <taxon>Stramenopiles</taxon>
        <taxon>Oomycota</taxon>
        <taxon>Peronosporomycetes</taxon>
        <taxon>Peronosporales</taxon>
        <taxon>Peronosporaceae</taxon>
        <taxon>Phytophthora</taxon>
    </lineage>
</organism>
<gene>
    <name evidence="2" type="ORF">L914_11413</name>
</gene>
<evidence type="ECO:0000313" key="2">
    <source>
        <dbReference type="EMBL" id="ETM43049.1"/>
    </source>
</evidence>
<feature type="compositionally biased region" description="Low complexity" evidence="1">
    <location>
        <begin position="19"/>
        <end position="29"/>
    </location>
</feature>
<feature type="region of interest" description="Disordered" evidence="1">
    <location>
        <begin position="19"/>
        <end position="38"/>
    </location>
</feature>
<dbReference type="AlphaFoldDB" id="W2N5P3"/>
<reference evidence="2" key="1">
    <citation type="submission" date="2013-11" db="EMBL/GenBank/DDBJ databases">
        <title>The Genome Sequence of Phytophthora parasitica IAC_01/95.</title>
        <authorList>
            <consortium name="The Broad Institute Genomics Platform"/>
            <person name="Russ C."/>
            <person name="Tyler B."/>
            <person name="Panabieres F."/>
            <person name="Shan W."/>
            <person name="Tripathy S."/>
            <person name="Grunwald N."/>
            <person name="Machado M."/>
            <person name="Johnson C.S."/>
            <person name="Arredondo F."/>
            <person name="Hong C."/>
            <person name="Coffey M."/>
            <person name="Young S.K."/>
            <person name="Zeng Q."/>
            <person name="Gargeya S."/>
            <person name="Fitzgerald M."/>
            <person name="Abouelleil A."/>
            <person name="Alvarado L."/>
            <person name="Chapman S.B."/>
            <person name="Gainer-Dewar J."/>
            <person name="Goldberg J."/>
            <person name="Griggs A."/>
            <person name="Gujja S."/>
            <person name="Hansen M."/>
            <person name="Howarth C."/>
            <person name="Imamovic A."/>
            <person name="Ireland A."/>
            <person name="Larimer J."/>
            <person name="McCowan C."/>
            <person name="Murphy C."/>
            <person name="Pearson M."/>
            <person name="Poon T.W."/>
            <person name="Priest M."/>
            <person name="Roberts A."/>
            <person name="Saif S."/>
            <person name="Shea T."/>
            <person name="Sykes S."/>
            <person name="Wortman J."/>
            <person name="Nusbaum C."/>
            <person name="Birren B."/>
        </authorList>
    </citation>
    <scope>NUCLEOTIDE SEQUENCE [LARGE SCALE GENOMIC DNA]</scope>
    <source>
        <strain evidence="2">IAC_01/95</strain>
    </source>
</reference>
<sequence length="38" mass="4044">MWVVESAEATSTWLVNSASPLSASTSLPTWSTVHSKPP</sequence>
<name>W2N5P3_PHYNI</name>
<dbReference type="EMBL" id="KI693667">
    <property type="protein sequence ID" value="ETM43049.1"/>
    <property type="molecule type" value="Genomic_DNA"/>
</dbReference>